<reference evidence="8 9" key="1">
    <citation type="submission" date="2021-09" db="EMBL/GenBank/DDBJ databases">
        <title>Genomic insights and catalytic innovation underlie evolution of tropane alkaloids biosynthesis.</title>
        <authorList>
            <person name="Wang Y.-J."/>
            <person name="Tian T."/>
            <person name="Huang J.-P."/>
            <person name="Huang S.-X."/>
        </authorList>
    </citation>
    <scope>NUCLEOTIDE SEQUENCE [LARGE SCALE GENOMIC DNA]</scope>
    <source>
        <strain evidence="8">KIB-2018</strain>
        <tissue evidence="8">Leaf</tissue>
    </source>
</reference>
<dbReference type="EMBL" id="JAIWQS010000010">
    <property type="protein sequence ID" value="KAJ8752524.1"/>
    <property type="molecule type" value="Genomic_DNA"/>
</dbReference>
<evidence type="ECO:0000256" key="6">
    <source>
        <dbReference type="SAM" id="MobiDB-lite"/>
    </source>
</evidence>
<feature type="compositionally biased region" description="Basic and acidic residues" evidence="6">
    <location>
        <begin position="88"/>
        <end position="99"/>
    </location>
</feature>
<evidence type="ECO:0000256" key="2">
    <source>
        <dbReference type="ARBA" id="ARBA00022723"/>
    </source>
</evidence>
<dbReference type="PANTHER" id="PTHR45868:SF69">
    <property type="entry name" value="HEAVY METAL-ASSOCIATED ISOPRENYLATED PLANT PROTEIN 35"/>
    <property type="match status" value="1"/>
</dbReference>
<keyword evidence="1" id="KW-0488">Methylation</keyword>
<dbReference type="Gene3D" id="3.30.70.100">
    <property type="match status" value="1"/>
</dbReference>
<feature type="compositionally biased region" description="Polar residues" evidence="6">
    <location>
        <begin position="177"/>
        <end position="189"/>
    </location>
</feature>
<keyword evidence="9" id="KW-1185">Reference proteome</keyword>
<dbReference type="AlphaFoldDB" id="A0AAV8SKJ3"/>
<comment type="caution">
    <text evidence="8">The sequence shown here is derived from an EMBL/GenBank/DDBJ whole genome shotgun (WGS) entry which is preliminary data.</text>
</comment>
<feature type="domain" description="HMA" evidence="7">
    <location>
        <begin position="25"/>
        <end position="88"/>
    </location>
</feature>
<evidence type="ECO:0000313" key="8">
    <source>
        <dbReference type="EMBL" id="KAJ8752524.1"/>
    </source>
</evidence>
<feature type="compositionally biased region" description="Basic and acidic residues" evidence="6">
    <location>
        <begin position="212"/>
        <end position="231"/>
    </location>
</feature>
<dbReference type="CDD" id="cd00371">
    <property type="entry name" value="HMA"/>
    <property type="match status" value="1"/>
</dbReference>
<dbReference type="SUPFAM" id="SSF55008">
    <property type="entry name" value="HMA, heavy metal-associated domain"/>
    <property type="match status" value="1"/>
</dbReference>
<protein>
    <recommendedName>
        <fullName evidence="7">HMA domain-containing protein</fullName>
    </recommendedName>
</protein>
<evidence type="ECO:0000256" key="1">
    <source>
        <dbReference type="ARBA" id="ARBA00022481"/>
    </source>
</evidence>
<dbReference type="PROSITE" id="PS50846">
    <property type="entry name" value="HMA_2"/>
    <property type="match status" value="1"/>
</dbReference>
<proteinExistence type="inferred from homology"/>
<feature type="compositionally biased region" description="Polar residues" evidence="6">
    <location>
        <begin position="249"/>
        <end position="259"/>
    </location>
</feature>
<evidence type="ECO:0000256" key="3">
    <source>
        <dbReference type="ARBA" id="ARBA00023288"/>
    </source>
</evidence>
<evidence type="ECO:0000256" key="5">
    <source>
        <dbReference type="ARBA" id="ARBA00024045"/>
    </source>
</evidence>
<dbReference type="GO" id="GO:0046872">
    <property type="term" value="F:metal ion binding"/>
    <property type="evidence" value="ECO:0007669"/>
    <property type="project" value="UniProtKB-KW"/>
</dbReference>
<keyword evidence="3" id="KW-0449">Lipoprotein</keyword>
<evidence type="ECO:0000313" key="9">
    <source>
        <dbReference type="Proteomes" id="UP001159364"/>
    </source>
</evidence>
<dbReference type="PANTHER" id="PTHR45868">
    <property type="entry name" value="HEAVY METAL-ASSOCIATED ISOPRENYLATED PLANT PROTEIN 33-RELATED"/>
    <property type="match status" value="1"/>
</dbReference>
<accession>A0AAV8SKJ3</accession>
<evidence type="ECO:0000256" key="4">
    <source>
        <dbReference type="ARBA" id="ARBA00023289"/>
    </source>
</evidence>
<dbReference type="Proteomes" id="UP001159364">
    <property type="component" value="Linkage Group LG10"/>
</dbReference>
<dbReference type="InterPro" id="IPR036163">
    <property type="entry name" value="HMA_dom_sf"/>
</dbReference>
<gene>
    <name evidence="8" type="ORF">K2173_004812</name>
</gene>
<sequence>MATEVKEEGHKLEAKESVAEPPLKCKTWVLKVSVNCEGCKRKVNKILKNTEDVYSAHVDLRQQKVTVVGNIDPDILIKKLVKAGKHAELWPDQKSDQKDKNKKGKGKNKDTKHRDQESSEDGCGGGGGGGCEEEEKTAKAEVLQVDNPSKTSGNECGAANKNGGNSDHDVRSKSGEIATTTTPSKSSAQVKELKQTVTCPAVVNPSPVDNKIAADCRKKNDDGGCGGEKKKNNGHKGNNSNGDNGHHFQNANGSTGTATHRQITHGNHVEGQDQYAHPANNNPPRHDASPYSHYSASAYAVRHSASYPSTFYSDPLQSYAYMHPGTANQPPPPDFDEIFSDENPNACSVM</sequence>
<feature type="compositionally biased region" description="Basic and acidic residues" evidence="6">
    <location>
        <begin position="107"/>
        <end position="117"/>
    </location>
</feature>
<organism evidence="8 9">
    <name type="scientific">Erythroxylum novogranatense</name>
    <dbReference type="NCBI Taxonomy" id="1862640"/>
    <lineage>
        <taxon>Eukaryota</taxon>
        <taxon>Viridiplantae</taxon>
        <taxon>Streptophyta</taxon>
        <taxon>Embryophyta</taxon>
        <taxon>Tracheophyta</taxon>
        <taxon>Spermatophyta</taxon>
        <taxon>Magnoliopsida</taxon>
        <taxon>eudicotyledons</taxon>
        <taxon>Gunneridae</taxon>
        <taxon>Pentapetalae</taxon>
        <taxon>rosids</taxon>
        <taxon>fabids</taxon>
        <taxon>Malpighiales</taxon>
        <taxon>Erythroxylaceae</taxon>
        <taxon>Erythroxylum</taxon>
    </lineage>
</organism>
<feature type="region of interest" description="Disordered" evidence="6">
    <location>
        <begin position="88"/>
        <end position="191"/>
    </location>
</feature>
<feature type="region of interest" description="Disordered" evidence="6">
    <location>
        <begin position="203"/>
        <end position="259"/>
    </location>
</feature>
<feature type="region of interest" description="Disordered" evidence="6">
    <location>
        <begin position="322"/>
        <end position="350"/>
    </location>
</feature>
<keyword evidence="2" id="KW-0479">Metal-binding</keyword>
<name>A0AAV8SKJ3_9ROSI</name>
<dbReference type="Pfam" id="PF00403">
    <property type="entry name" value="HMA"/>
    <property type="match status" value="1"/>
</dbReference>
<evidence type="ECO:0000259" key="7">
    <source>
        <dbReference type="PROSITE" id="PS50846"/>
    </source>
</evidence>
<dbReference type="InterPro" id="IPR006121">
    <property type="entry name" value="HMA_dom"/>
</dbReference>
<comment type="similarity">
    <text evidence="5">Belongs to the HIPP family.</text>
</comment>
<keyword evidence="4" id="KW-0636">Prenylation</keyword>